<dbReference type="InterPro" id="IPR050281">
    <property type="entry name" value="Flavin_monoamine_oxidase"/>
</dbReference>
<dbReference type="GO" id="GO:0046592">
    <property type="term" value="F:polyamine oxidase activity"/>
    <property type="evidence" value="ECO:0007669"/>
    <property type="project" value="TreeGrafter"/>
</dbReference>
<comment type="cofactor">
    <cofactor evidence="1">
        <name>FAD</name>
        <dbReference type="ChEBI" id="CHEBI:57692"/>
    </cofactor>
</comment>
<accession>A0A9X0A6J7</accession>
<evidence type="ECO:0000259" key="8">
    <source>
        <dbReference type="Pfam" id="PF01593"/>
    </source>
</evidence>
<dbReference type="InterPro" id="IPR036188">
    <property type="entry name" value="FAD/NAD-bd_sf"/>
</dbReference>
<evidence type="ECO:0000256" key="3">
    <source>
        <dbReference type="ARBA" id="ARBA00005995"/>
    </source>
</evidence>
<proteinExistence type="inferred from homology"/>
<keyword evidence="6" id="KW-0274">FAD</keyword>
<dbReference type="GO" id="GO:0005737">
    <property type="term" value="C:cytoplasm"/>
    <property type="evidence" value="ECO:0007669"/>
    <property type="project" value="UniProtKB-SubCell"/>
</dbReference>
<keyword evidence="4" id="KW-0963">Cytoplasm</keyword>
<dbReference type="SUPFAM" id="SSF51905">
    <property type="entry name" value="FAD/NAD(P)-binding domain"/>
    <property type="match status" value="1"/>
</dbReference>
<dbReference type="InterPro" id="IPR002937">
    <property type="entry name" value="Amino_oxidase"/>
</dbReference>
<comment type="caution">
    <text evidence="9">The sequence shown here is derived from an EMBL/GenBank/DDBJ whole genome shotgun (WGS) entry which is preliminary data.</text>
</comment>
<dbReference type="Gene3D" id="3.90.660.10">
    <property type="match status" value="1"/>
</dbReference>
<dbReference type="OrthoDB" id="2019015at2759"/>
<dbReference type="AlphaFoldDB" id="A0A9X0A6J7"/>
<reference evidence="9" key="1">
    <citation type="submission" date="2023-01" db="EMBL/GenBank/DDBJ databases">
        <title>Genome assembly of the deep-sea coral Lophelia pertusa.</title>
        <authorList>
            <person name="Herrera S."/>
            <person name="Cordes E."/>
        </authorList>
    </citation>
    <scope>NUCLEOTIDE SEQUENCE</scope>
    <source>
        <strain evidence="9">USNM1676648</strain>
        <tissue evidence="9">Polyp</tissue>
    </source>
</reference>
<dbReference type="PANTHER" id="PTHR10742:SF405">
    <property type="entry name" value="PEROXISOMAL N(1)-ACETYL-SPERMINE_SPERMIDINE OXIDASE"/>
    <property type="match status" value="1"/>
</dbReference>
<name>A0A9X0A6J7_9CNID</name>
<keyword evidence="10" id="KW-1185">Reference proteome</keyword>
<feature type="domain" description="Amine oxidase" evidence="8">
    <location>
        <begin position="29"/>
        <end position="507"/>
    </location>
</feature>
<evidence type="ECO:0000256" key="5">
    <source>
        <dbReference type="ARBA" id="ARBA00022630"/>
    </source>
</evidence>
<dbReference type="Proteomes" id="UP001163046">
    <property type="component" value="Unassembled WGS sequence"/>
</dbReference>
<evidence type="ECO:0000256" key="1">
    <source>
        <dbReference type="ARBA" id="ARBA00001974"/>
    </source>
</evidence>
<organism evidence="9 10">
    <name type="scientific">Desmophyllum pertusum</name>
    <dbReference type="NCBI Taxonomy" id="174260"/>
    <lineage>
        <taxon>Eukaryota</taxon>
        <taxon>Metazoa</taxon>
        <taxon>Cnidaria</taxon>
        <taxon>Anthozoa</taxon>
        <taxon>Hexacorallia</taxon>
        <taxon>Scleractinia</taxon>
        <taxon>Caryophylliina</taxon>
        <taxon>Caryophylliidae</taxon>
        <taxon>Desmophyllum</taxon>
    </lineage>
</organism>
<dbReference type="Pfam" id="PF01593">
    <property type="entry name" value="Amino_oxidase"/>
    <property type="match status" value="1"/>
</dbReference>
<gene>
    <name evidence="9" type="ORF">OS493_000195</name>
</gene>
<evidence type="ECO:0000256" key="4">
    <source>
        <dbReference type="ARBA" id="ARBA00022490"/>
    </source>
</evidence>
<evidence type="ECO:0000256" key="6">
    <source>
        <dbReference type="ARBA" id="ARBA00022827"/>
    </source>
</evidence>
<protein>
    <recommendedName>
        <fullName evidence="8">Amine oxidase domain-containing protein</fullName>
    </recommendedName>
</protein>
<dbReference type="Gene3D" id="3.50.50.60">
    <property type="entry name" value="FAD/NAD(P)-binding domain"/>
    <property type="match status" value="1"/>
</dbReference>
<dbReference type="SUPFAM" id="SSF54373">
    <property type="entry name" value="FAD-linked reductases, C-terminal domain"/>
    <property type="match status" value="1"/>
</dbReference>
<sequence>MFISPSDAAGLFINAMSSKPKVVVIGAGIAGLSAANKLHKSGQVDVCVLEASERVGGRIHTGKLGDNIVEFGAAWIHGTVGNPIFDLACDLKFLHKSDIDKMWVNEDSRVKPQFATSQLRQRIGDQLLTEVWDVFDNLISETEDISKMRTFTESVTGSKMSVGDYLRQGFQCYLDSCTSDTAATKKLKVNLFSFLEERECNSSGCNSLRDLNLEDFGEYVYLDGSGFCPIPGGYDRIAKALAAGLNSDCIHFEHEVTQINWLASSESDATKNHYPVKIICGNGKTFDADHVIVTVSLGILKEQHMKLFSPSLPADKINAIQDLGFGYVGKIFLEFEKPFWPSDEYSLPLIWEDKKDGKIEAAMENCPWVHRLYSLYTSHPGSNVLFAWFQGNESRDIESIPPQEVGQHCLAAIKSCTTLESLPPIVNVERTQWGINPWTKGSYAFLSKAASGSDFDTLASPLPCESSGDKEVPALQLMFVGEATHRQFYGTVHGAYLTGVREAERLLKHLIQIPL</sequence>
<keyword evidence="7" id="KW-0560">Oxidoreductase</keyword>
<evidence type="ECO:0000313" key="10">
    <source>
        <dbReference type="Proteomes" id="UP001163046"/>
    </source>
</evidence>
<evidence type="ECO:0000256" key="2">
    <source>
        <dbReference type="ARBA" id="ARBA00004496"/>
    </source>
</evidence>
<dbReference type="PANTHER" id="PTHR10742">
    <property type="entry name" value="FLAVIN MONOAMINE OXIDASE"/>
    <property type="match status" value="1"/>
</dbReference>
<comment type="subcellular location">
    <subcellularLocation>
        <location evidence="2">Cytoplasm</location>
    </subcellularLocation>
</comment>
<keyword evidence="5" id="KW-0285">Flavoprotein</keyword>
<evidence type="ECO:0000256" key="7">
    <source>
        <dbReference type="ARBA" id="ARBA00023002"/>
    </source>
</evidence>
<comment type="similarity">
    <text evidence="3">Belongs to the flavin monoamine oxidase family.</text>
</comment>
<evidence type="ECO:0000313" key="9">
    <source>
        <dbReference type="EMBL" id="KAJ7394386.1"/>
    </source>
</evidence>
<dbReference type="EMBL" id="MU825396">
    <property type="protein sequence ID" value="KAJ7394386.1"/>
    <property type="molecule type" value="Genomic_DNA"/>
</dbReference>